<keyword evidence="1" id="KW-0732">Signal</keyword>
<sequence length="755" mass="79622">MTPLPLRRGAAMLASLLVAAVAAILPGPAHAADGPVEAYLNVDRTSIVAAPLGDASLTVSTPGCSAGVDPEIWDGDEWRFVPPYIQMEVSNEPCVGEVSKRIDVMPILESFLQKDPLLPGTHRLRFVIRPRTEVWPQAPSPVTSTVEYTGATSAEVVVTIEKEKPTATLEPVFGQATDGTIWIKRGSALDQWAAVDDVVPPVDLVWEFSATGNSYTELERVTFQHVYAATTRWFQNAAANEGYYRVRTLGTAWNEPSVSAPLRVRHLPVVTAVPGRSTELALSEEPLTIDVTISPRMQGTIHVVVPHWRDPTRVSVKVPIDGRAQVQVDRSFLAPLGEFAVDFTSSEGVTVQSAPFVVTFIDVGQPTILGRPKTGATVSVGGLDKWPSGSKLTYQWFHGGPNDRKPIAGATSPTYRLTTDDAGKSLTVLVNGVLPTGTTGAVRSKELLVQPNYGPYRLAGADRFETAVAASGGFGTQPVVYIANGFDFPDALSGAAAAGIEKGSILLTARDFLPYATSLATRNLAPKRIVVLGGTGAVSNDVVAWLRRENPSASVERIAGPDRYATAAAVSRARFAPGVPVAYVASGTAFPDALSGAVAAIADGGPMLLVGENVPGAVATELTRLKPQRIVVLGGPGAVSEGVRSQLTPYAVSGRVDRIAGADRFETSLEISRSVFEPGAGDVYLANGRDFPDALSAASTTGTSPGSVLLVDGRTMTEALCAEIYRLDPRRVTAVGGTSSVSEELLLAAGQCRVK</sequence>
<evidence type="ECO:0000256" key="1">
    <source>
        <dbReference type="SAM" id="SignalP"/>
    </source>
</evidence>
<organism evidence="2 3">
    <name type="scientific">Microbacterium stercoris</name>
    <dbReference type="NCBI Taxonomy" id="2820289"/>
    <lineage>
        <taxon>Bacteria</taxon>
        <taxon>Bacillati</taxon>
        <taxon>Actinomycetota</taxon>
        <taxon>Actinomycetes</taxon>
        <taxon>Micrococcales</taxon>
        <taxon>Microbacteriaceae</taxon>
        <taxon>Microbacterium</taxon>
    </lineage>
</organism>
<protein>
    <submittedName>
        <fullName evidence="2">Cell wall-binding repeat-containing protein</fullName>
    </submittedName>
</protein>
<dbReference type="Pfam" id="PF04122">
    <property type="entry name" value="CW_binding_2"/>
    <property type="match status" value="3"/>
</dbReference>
<dbReference type="EMBL" id="JAGFOA010000007">
    <property type="protein sequence ID" value="MBO3664989.1"/>
    <property type="molecule type" value="Genomic_DNA"/>
</dbReference>
<proteinExistence type="predicted"/>
<gene>
    <name evidence="2" type="ORF">J5V96_15940</name>
</gene>
<dbReference type="Gene3D" id="2.60.40.2700">
    <property type="match status" value="1"/>
</dbReference>
<dbReference type="InterPro" id="IPR051922">
    <property type="entry name" value="Bact_Sporulation_Assoc"/>
</dbReference>
<comment type="caution">
    <text evidence="2">The sequence shown here is derived from an EMBL/GenBank/DDBJ whole genome shotgun (WGS) entry which is preliminary data.</text>
</comment>
<keyword evidence="3" id="KW-1185">Reference proteome</keyword>
<accession>A0A939QLP8</accession>
<dbReference type="RefSeq" id="WP_208505236.1">
    <property type="nucleotide sequence ID" value="NZ_JAGFOA010000007.1"/>
</dbReference>
<dbReference type="AlphaFoldDB" id="A0A939QLP8"/>
<reference evidence="2" key="1">
    <citation type="submission" date="2021-03" db="EMBL/GenBank/DDBJ databases">
        <title>Microbacterium sp. nov., a novel actinobacterium isolated from cow dung.</title>
        <authorList>
            <person name="Zhang L."/>
        </authorList>
    </citation>
    <scope>NUCLEOTIDE SEQUENCE</scope>
    <source>
        <strain evidence="2">NEAU-LLB</strain>
    </source>
</reference>
<feature type="signal peptide" evidence="1">
    <location>
        <begin position="1"/>
        <end position="31"/>
    </location>
</feature>
<evidence type="ECO:0000313" key="2">
    <source>
        <dbReference type="EMBL" id="MBO3664989.1"/>
    </source>
</evidence>
<dbReference type="PANTHER" id="PTHR30032:SF8">
    <property type="entry name" value="GERMINATION-SPECIFIC N-ACETYLMURAMOYL-L-ALANINE AMIDASE"/>
    <property type="match status" value="1"/>
</dbReference>
<dbReference type="PANTHER" id="PTHR30032">
    <property type="entry name" value="N-ACETYLMURAMOYL-L-ALANINE AMIDASE-RELATED"/>
    <property type="match status" value="1"/>
</dbReference>
<name>A0A939QLP8_9MICO</name>
<dbReference type="InterPro" id="IPR007253">
    <property type="entry name" value="Cell_wall-bd_2"/>
</dbReference>
<evidence type="ECO:0000313" key="3">
    <source>
        <dbReference type="Proteomes" id="UP000680132"/>
    </source>
</evidence>
<feature type="chain" id="PRO_5037910909" evidence="1">
    <location>
        <begin position="32"/>
        <end position="755"/>
    </location>
</feature>
<dbReference type="Proteomes" id="UP000680132">
    <property type="component" value="Unassembled WGS sequence"/>
</dbReference>